<keyword evidence="1" id="KW-1133">Transmembrane helix</keyword>
<evidence type="ECO:0000313" key="2">
    <source>
        <dbReference type="EMBL" id="KAE8342070.1"/>
    </source>
</evidence>
<proteinExistence type="predicted"/>
<gene>
    <name evidence="2" type="ORF">BDV24DRAFT_131292</name>
</gene>
<keyword evidence="1" id="KW-0472">Membrane</keyword>
<feature type="transmembrane region" description="Helical" evidence="1">
    <location>
        <begin position="67"/>
        <end position="86"/>
    </location>
</feature>
<name>A0A5N6YEN7_9EURO</name>
<accession>A0A5N6YEN7</accession>
<protein>
    <submittedName>
        <fullName evidence="2">Uncharacterized protein</fullName>
    </submittedName>
</protein>
<reference evidence="2" key="1">
    <citation type="submission" date="2019-04" db="EMBL/GenBank/DDBJ databases">
        <title>Friends and foes A comparative genomics study of 23 Aspergillus species from section Flavi.</title>
        <authorList>
            <consortium name="DOE Joint Genome Institute"/>
            <person name="Kjaerbolling I."/>
            <person name="Vesth T."/>
            <person name="Frisvad J.C."/>
            <person name="Nybo J.L."/>
            <person name="Theobald S."/>
            <person name="Kildgaard S."/>
            <person name="Isbrandt T."/>
            <person name="Kuo A."/>
            <person name="Sato A."/>
            <person name="Lyhne E.K."/>
            <person name="Kogle M.E."/>
            <person name="Wiebenga A."/>
            <person name="Kun R.S."/>
            <person name="Lubbers R.J."/>
            <person name="Makela M.R."/>
            <person name="Barry K."/>
            <person name="Chovatia M."/>
            <person name="Clum A."/>
            <person name="Daum C."/>
            <person name="Haridas S."/>
            <person name="He G."/>
            <person name="LaButti K."/>
            <person name="Lipzen A."/>
            <person name="Mondo S."/>
            <person name="Riley R."/>
            <person name="Salamov A."/>
            <person name="Simmons B.A."/>
            <person name="Magnuson J.K."/>
            <person name="Henrissat B."/>
            <person name="Mortensen U.H."/>
            <person name="Larsen T.O."/>
            <person name="Devries R.P."/>
            <person name="Grigoriev I.V."/>
            <person name="Machida M."/>
            <person name="Baker S.E."/>
            <person name="Andersen M.R."/>
        </authorList>
    </citation>
    <scope>NUCLEOTIDE SEQUENCE</scope>
    <source>
        <strain evidence="2">CBS 117612</strain>
    </source>
</reference>
<dbReference type="Proteomes" id="UP000325558">
    <property type="component" value="Unassembled WGS sequence"/>
</dbReference>
<sequence length="87" mass="9918">MGSFQHKNKTICEFFVLGDRRSTPCLVPGAVHLKKLLTAKAVAHHVISAGKKTLSLLKGMVRRTYSWYRQFSWLVSKVLLIVVLYIM</sequence>
<keyword evidence="1" id="KW-0812">Transmembrane</keyword>
<organism evidence="2">
    <name type="scientific">Aspergillus arachidicola</name>
    <dbReference type="NCBI Taxonomy" id="656916"/>
    <lineage>
        <taxon>Eukaryota</taxon>
        <taxon>Fungi</taxon>
        <taxon>Dikarya</taxon>
        <taxon>Ascomycota</taxon>
        <taxon>Pezizomycotina</taxon>
        <taxon>Eurotiomycetes</taxon>
        <taxon>Eurotiomycetidae</taxon>
        <taxon>Eurotiales</taxon>
        <taxon>Aspergillaceae</taxon>
        <taxon>Aspergillus</taxon>
        <taxon>Aspergillus subgen. Circumdati</taxon>
    </lineage>
</organism>
<dbReference type="AlphaFoldDB" id="A0A5N6YEN7"/>
<dbReference type="EMBL" id="ML737137">
    <property type="protein sequence ID" value="KAE8342070.1"/>
    <property type="molecule type" value="Genomic_DNA"/>
</dbReference>
<evidence type="ECO:0000256" key="1">
    <source>
        <dbReference type="SAM" id="Phobius"/>
    </source>
</evidence>